<dbReference type="Gene3D" id="3.40.390.10">
    <property type="entry name" value="Collagenase (Catalytic Domain)"/>
    <property type="match status" value="1"/>
</dbReference>
<dbReference type="OrthoDB" id="291007at2759"/>
<dbReference type="PRINTS" id="PR00480">
    <property type="entry name" value="ASTACIN"/>
</dbReference>
<dbReference type="WBParaSite" id="DME_0000071101-mRNA-1">
    <property type="protein sequence ID" value="DME_0000071101-mRNA-1"/>
    <property type="gene ID" value="DME_0000071101"/>
</dbReference>
<keyword evidence="1" id="KW-1015">Disulfide bond</keyword>
<keyword evidence="2 3" id="KW-0645">Protease</keyword>
<keyword evidence="2 3" id="KW-0378">Hydrolase</keyword>
<dbReference type="InterPro" id="IPR006026">
    <property type="entry name" value="Peptidase_Metallo"/>
</dbReference>
<evidence type="ECO:0000256" key="3">
    <source>
        <dbReference type="RuleBase" id="RU361183"/>
    </source>
</evidence>
<reference evidence="8" key="1">
    <citation type="submission" date="2017-02" db="UniProtKB">
        <authorList>
            <consortium name="WormBaseParasite"/>
        </authorList>
    </citation>
    <scope>IDENTIFICATION</scope>
</reference>
<dbReference type="Proteomes" id="UP000038040">
    <property type="component" value="Unplaced"/>
</dbReference>
<protein>
    <recommendedName>
        <fullName evidence="3">Metalloendopeptidase</fullName>
        <ecNumber evidence="3">3.4.24.-</ecNumber>
    </recommendedName>
</protein>
<evidence type="ECO:0000313" key="8">
    <source>
        <dbReference type="WBParaSite" id="DME_0000071101-mRNA-1"/>
    </source>
</evidence>
<comment type="caution">
    <text evidence="2">Lacks conserved residue(s) required for the propagation of feature annotation.</text>
</comment>
<dbReference type="PROSITE" id="PS51864">
    <property type="entry name" value="ASTACIN"/>
    <property type="match status" value="1"/>
</dbReference>
<evidence type="ECO:0000313" key="5">
    <source>
        <dbReference type="EMBL" id="VDN55098.1"/>
    </source>
</evidence>
<dbReference type="Proteomes" id="UP000274756">
    <property type="component" value="Unassembled WGS sequence"/>
</dbReference>
<dbReference type="CDD" id="cd04280">
    <property type="entry name" value="ZnMc_astacin_like"/>
    <property type="match status" value="1"/>
</dbReference>
<dbReference type="PANTHER" id="PTHR10127:SF798">
    <property type="entry name" value="ZINC METALLOPROTEINASE NAS-1"/>
    <property type="match status" value="1"/>
</dbReference>
<evidence type="ECO:0000313" key="7">
    <source>
        <dbReference type="Proteomes" id="UP000274756"/>
    </source>
</evidence>
<feature type="active site" evidence="2">
    <location>
        <position position="101"/>
    </location>
</feature>
<dbReference type="InterPro" id="IPR001506">
    <property type="entry name" value="Peptidase_M12A"/>
</dbReference>
<dbReference type="InterPro" id="IPR024079">
    <property type="entry name" value="MetalloPept_cat_dom_sf"/>
</dbReference>
<feature type="binding site" evidence="2">
    <location>
        <position position="110"/>
    </location>
    <ligand>
        <name>Zn(2+)</name>
        <dbReference type="ChEBI" id="CHEBI:29105"/>
        <note>catalytic</note>
    </ligand>
</feature>
<dbReference type="GO" id="GO:0008270">
    <property type="term" value="F:zinc ion binding"/>
    <property type="evidence" value="ECO:0007669"/>
    <property type="project" value="UniProtKB-UniRule"/>
</dbReference>
<dbReference type="GO" id="GO:0006508">
    <property type="term" value="P:proteolysis"/>
    <property type="evidence" value="ECO:0007669"/>
    <property type="project" value="UniProtKB-KW"/>
</dbReference>
<evidence type="ECO:0000256" key="1">
    <source>
        <dbReference type="ARBA" id="ARBA00023157"/>
    </source>
</evidence>
<reference evidence="5 7" key="2">
    <citation type="submission" date="2018-11" db="EMBL/GenBank/DDBJ databases">
        <authorList>
            <consortium name="Pathogen Informatics"/>
        </authorList>
    </citation>
    <scope>NUCLEOTIDE SEQUENCE [LARGE SCALE GENOMIC DNA]</scope>
</reference>
<dbReference type="EMBL" id="UYYG01001151">
    <property type="protein sequence ID" value="VDN55098.1"/>
    <property type="molecule type" value="Genomic_DNA"/>
</dbReference>
<keyword evidence="2 3" id="KW-0479">Metal-binding</keyword>
<dbReference type="InterPro" id="IPR034035">
    <property type="entry name" value="Astacin-like_dom"/>
</dbReference>
<feature type="binding site" evidence="2">
    <location>
        <position position="100"/>
    </location>
    <ligand>
        <name>Zn(2+)</name>
        <dbReference type="ChEBI" id="CHEBI:29105"/>
        <note>catalytic</note>
    </ligand>
</feature>
<keyword evidence="2 3" id="KW-0482">Metalloprotease</keyword>
<sequence>MASFISKLIRATEISDNCGRKLFALKEKLHLARVQRATIAKAVSAYAVRTCIRFVPKQPFDRDYIVISKQDGCYADFARVGGPQQVSLADECLQYSTIIHEFMHVIGFIHEHQRGDRDTYVNIIWENIIPGAHTDFDKLSTVGLSYYGESYDYFSIMHYESTEGSRNGKNTIEAKQRRFTSLMGKSRDFAPSDINRINRAYNCIPQKFNINLR</sequence>
<keyword evidence="7" id="KW-1185">Reference proteome</keyword>
<gene>
    <name evidence="5" type="ORF">DME_LOCUS5071</name>
</gene>
<dbReference type="STRING" id="318479.A0A0N4U236"/>
<accession>A0A0N4U236</accession>
<evidence type="ECO:0000313" key="6">
    <source>
        <dbReference type="Proteomes" id="UP000038040"/>
    </source>
</evidence>
<dbReference type="SMART" id="SM00235">
    <property type="entry name" value="ZnMc"/>
    <property type="match status" value="1"/>
</dbReference>
<dbReference type="GO" id="GO:0004222">
    <property type="term" value="F:metalloendopeptidase activity"/>
    <property type="evidence" value="ECO:0007669"/>
    <property type="project" value="UniProtKB-UniRule"/>
</dbReference>
<comment type="cofactor">
    <cofactor evidence="2 3">
        <name>Zn(2+)</name>
        <dbReference type="ChEBI" id="CHEBI:29105"/>
    </cofactor>
    <text evidence="2 3">Binds 1 zinc ion per subunit.</text>
</comment>
<dbReference type="Pfam" id="PF01400">
    <property type="entry name" value="Astacin"/>
    <property type="match status" value="1"/>
</dbReference>
<feature type="binding site" evidence="2">
    <location>
        <position position="104"/>
    </location>
    <ligand>
        <name>Zn(2+)</name>
        <dbReference type="ChEBI" id="CHEBI:29105"/>
        <note>catalytic</note>
    </ligand>
</feature>
<organism evidence="6 8">
    <name type="scientific">Dracunculus medinensis</name>
    <name type="common">Guinea worm</name>
    <dbReference type="NCBI Taxonomy" id="318479"/>
    <lineage>
        <taxon>Eukaryota</taxon>
        <taxon>Metazoa</taxon>
        <taxon>Ecdysozoa</taxon>
        <taxon>Nematoda</taxon>
        <taxon>Chromadorea</taxon>
        <taxon>Rhabditida</taxon>
        <taxon>Spirurina</taxon>
        <taxon>Dracunculoidea</taxon>
        <taxon>Dracunculidae</taxon>
        <taxon>Dracunculus</taxon>
    </lineage>
</organism>
<dbReference type="SUPFAM" id="SSF55486">
    <property type="entry name" value="Metalloproteases ('zincins'), catalytic domain"/>
    <property type="match status" value="1"/>
</dbReference>
<evidence type="ECO:0000256" key="2">
    <source>
        <dbReference type="PROSITE-ProRule" id="PRU01211"/>
    </source>
</evidence>
<dbReference type="AlphaFoldDB" id="A0A0N4U236"/>
<name>A0A0N4U236_DRAME</name>
<dbReference type="PANTHER" id="PTHR10127">
    <property type="entry name" value="DISCOIDIN, CUB, EGF, LAMININ , AND ZINC METALLOPROTEASE DOMAIN CONTAINING"/>
    <property type="match status" value="1"/>
</dbReference>
<proteinExistence type="predicted"/>
<feature type="domain" description="Peptidase M12A" evidence="4">
    <location>
        <begin position="1"/>
        <end position="204"/>
    </location>
</feature>
<keyword evidence="2 3" id="KW-0862">Zinc</keyword>
<dbReference type="EC" id="3.4.24.-" evidence="3"/>
<evidence type="ECO:0000259" key="4">
    <source>
        <dbReference type="PROSITE" id="PS51864"/>
    </source>
</evidence>